<name>A0AA40CQF5_9PEZI</name>
<feature type="region of interest" description="Disordered" evidence="1">
    <location>
        <begin position="181"/>
        <end position="212"/>
    </location>
</feature>
<feature type="region of interest" description="Disordered" evidence="1">
    <location>
        <begin position="42"/>
        <end position="158"/>
    </location>
</feature>
<sequence>MAFCFSNCSRLPENPGYQRSGETNLWHPSASIASVCANGRLAQRSASEPPRNLTAWARPPPRCHRSRKRKHFITLKKGVSFGSKGAPETSPQPPPETLKTKQKRAAALSRQRPPQCHSFPAASAEDDSTGVSLPPSPSPISSTTTTGQPAGLITSHHPRASPMRRTTLILSIPASQDALPQKLAASESKRTSSKTNSATWCRTPIFRRREHQ</sequence>
<keyword evidence="3" id="KW-1185">Reference proteome</keyword>
<comment type="caution">
    <text evidence="2">The sequence shown here is derived from an EMBL/GenBank/DDBJ whole genome shotgun (WGS) entry which is preliminary data.</text>
</comment>
<evidence type="ECO:0000313" key="2">
    <source>
        <dbReference type="EMBL" id="KAK0645833.1"/>
    </source>
</evidence>
<organism evidence="2 3">
    <name type="scientific">Cercophora newfieldiana</name>
    <dbReference type="NCBI Taxonomy" id="92897"/>
    <lineage>
        <taxon>Eukaryota</taxon>
        <taxon>Fungi</taxon>
        <taxon>Dikarya</taxon>
        <taxon>Ascomycota</taxon>
        <taxon>Pezizomycotina</taxon>
        <taxon>Sordariomycetes</taxon>
        <taxon>Sordariomycetidae</taxon>
        <taxon>Sordariales</taxon>
        <taxon>Lasiosphaeriaceae</taxon>
        <taxon>Cercophora</taxon>
    </lineage>
</organism>
<protein>
    <submittedName>
        <fullName evidence="2">Uncharacterized protein</fullName>
    </submittedName>
</protein>
<feature type="compositionally biased region" description="Basic residues" evidence="1">
    <location>
        <begin position="61"/>
        <end position="74"/>
    </location>
</feature>
<dbReference type="AlphaFoldDB" id="A0AA40CQF5"/>
<accession>A0AA40CQF5</accession>
<reference evidence="2" key="1">
    <citation type="submission" date="2023-06" db="EMBL/GenBank/DDBJ databases">
        <title>Genome-scale phylogeny and comparative genomics of the fungal order Sordariales.</title>
        <authorList>
            <consortium name="Lawrence Berkeley National Laboratory"/>
            <person name="Hensen N."/>
            <person name="Bonometti L."/>
            <person name="Westerberg I."/>
            <person name="Brannstrom I.O."/>
            <person name="Guillou S."/>
            <person name="Cros-Aarteil S."/>
            <person name="Calhoun S."/>
            <person name="Haridas S."/>
            <person name="Kuo A."/>
            <person name="Mondo S."/>
            <person name="Pangilinan J."/>
            <person name="Riley R."/>
            <person name="Labutti K."/>
            <person name="Andreopoulos B."/>
            <person name="Lipzen A."/>
            <person name="Chen C."/>
            <person name="Yanf M."/>
            <person name="Daum C."/>
            <person name="Ng V."/>
            <person name="Clum A."/>
            <person name="Steindorff A."/>
            <person name="Ohm R."/>
            <person name="Martin F."/>
            <person name="Silar P."/>
            <person name="Natvig D."/>
            <person name="Lalanne C."/>
            <person name="Gautier V."/>
            <person name="Ament-Velasquez S.L."/>
            <person name="Kruys A."/>
            <person name="Hutchinson M.I."/>
            <person name="Powell A.J."/>
            <person name="Barry K."/>
            <person name="Miller A.N."/>
            <person name="Grigoriev I.V."/>
            <person name="Debuchy R."/>
            <person name="Gladieux P."/>
            <person name="Thoren M.H."/>
            <person name="Johannesson H."/>
        </authorList>
    </citation>
    <scope>NUCLEOTIDE SEQUENCE</scope>
    <source>
        <strain evidence="2">SMH2532-1</strain>
    </source>
</reference>
<dbReference type="Proteomes" id="UP001174936">
    <property type="component" value="Unassembled WGS sequence"/>
</dbReference>
<evidence type="ECO:0000313" key="3">
    <source>
        <dbReference type="Proteomes" id="UP001174936"/>
    </source>
</evidence>
<gene>
    <name evidence="2" type="ORF">B0T16DRAFT_147506</name>
</gene>
<dbReference type="EMBL" id="JAULSV010000004">
    <property type="protein sequence ID" value="KAK0645833.1"/>
    <property type="molecule type" value="Genomic_DNA"/>
</dbReference>
<evidence type="ECO:0000256" key="1">
    <source>
        <dbReference type="SAM" id="MobiDB-lite"/>
    </source>
</evidence>
<proteinExistence type="predicted"/>